<dbReference type="Pfam" id="PF00367">
    <property type="entry name" value="PTS_EIIB"/>
    <property type="match status" value="1"/>
</dbReference>
<feature type="transmembrane region" description="Helical" evidence="12">
    <location>
        <begin position="296"/>
        <end position="313"/>
    </location>
</feature>
<dbReference type="GO" id="GO:0005886">
    <property type="term" value="C:plasma membrane"/>
    <property type="evidence" value="ECO:0007669"/>
    <property type="project" value="UniProtKB-SubCell"/>
</dbReference>
<protein>
    <submittedName>
        <fullName evidence="15">PTS transporter subunit EIIC</fullName>
    </submittedName>
</protein>
<accession>A0AB35Y8D0</accession>
<keyword evidence="4" id="KW-0762">Sugar transport</keyword>
<feature type="transmembrane region" description="Helical" evidence="12">
    <location>
        <begin position="403"/>
        <end position="424"/>
    </location>
</feature>
<dbReference type="Gene3D" id="3.30.1360.60">
    <property type="entry name" value="Glucose permease domain IIB"/>
    <property type="match status" value="1"/>
</dbReference>
<keyword evidence="5" id="KW-0808">Transferase</keyword>
<keyword evidence="9 12" id="KW-1133">Transmembrane helix</keyword>
<gene>
    <name evidence="15" type="ORF">WF834_12050</name>
</gene>
<evidence type="ECO:0000256" key="7">
    <source>
        <dbReference type="ARBA" id="ARBA00022692"/>
    </source>
</evidence>
<evidence type="ECO:0000256" key="4">
    <source>
        <dbReference type="ARBA" id="ARBA00022597"/>
    </source>
</evidence>
<dbReference type="PROSITE" id="PS01035">
    <property type="entry name" value="PTS_EIIB_TYPE_1_CYS"/>
    <property type="match status" value="1"/>
</dbReference>
<dbReference type="Proteomes" id="UP001373196">
    <property type="component" value="Unassembled WGS sequence"/>
</dbReference>
<feature type="transmembrane region" description="Helical" evidence="12">
    <location>
        <begin position="258"/>
        <end position="276"/>
    </location>
</feature>
<dbReference type="EMBL" id="JBBFGL010000014">
    <property type="protein sequence ID" value="MEJ5196887.1"/>
    <property type="molecule type" value="Genomic_DNA"/>
</dbReference>
<evidence type="ECO:0000256" key="2">
    <source>
        <dbReference type="ARBA" id="ARBA00022448"/>
    </source>
</evidence>
<dbReference type="GO" id="GO:0009401">
    <property type="term" value="P:phosphoenolpyruvate-dependent sugar phosphotransferase system"/>
    <property type="evidence" value="ECO:0007669"/>
    <property type="project" value="UniProtKB-KW"/>
</dbReference>
<keyword evidence="10 12" id="KW-0472">Membrane</keyword>
<dbReference type="InterPro" id="IPR013013">
    <property type="entry name" value="PTS_EIIC_1"/>
</dbReference>
<feature type="transmembrane region" description="Helical" evidence="12">
    <location>
        <begin position="501"/>
        <end position="523"/>
    </location>
</feature>
<dbReference type="PANTHER" id="PTHR30175">
    <property type="entry name" value="PHOSPHOTRANSFERASE SYSTEM TRANSPORT PROTEIN"/>
    <property type="match status" value="1"/>
</dbReference>
<evidence type="ECO:0000256" key="6">
    <source>
        <dbReference type="ARBA" id="ARBA00022683"/>
    </source>
</evidence>
<evidence type="ECO:0000256" key="11">
    <source>
        <dbReference type="PROSITE-ProRule" id="PRU00421"/>
    </source>
</evidence>
<keyword evidence="8" id="KW-0418">Kinase</keyword>
<dbReference type="InterPro" id="IPR018113">
    <property type="entry name" value="PTrfase_EIIB_Cys"/>
</dbReference>
<evidence type="ECO:0000256" key="5">
    <source>
        <dbReference type="ARBA" id="ARBA00022679"/>
    </source>
</evidence>
<dbReference type="GO" id="GO:0016301">
    <property type="term" value="F:kinase activity"/>
    <property type="evidence" value="ECO:0007669"/>
    <property type="project" value="UniProtKB-KW"/>
</dbReference>
<evidence type="ECO:0000259" key="14">
    <source>
        <dbReference type="PROSITE" id="PS51103"/>
    </source>
</evidence>
<dbReference type="PROSITE" id="PS51098">
    <property type="entry name" value="PTS_EIIB_TYPE_1"/>
    <property type="match status" value="1"/>
</dbReference>
<evidence type="ECO:0000256" key="1">
    <source>
        <dbReference type="ARBA" id="ARBA00004651"/>
    </source>
</evidence>
<dbReference type="CDD" id="cd00212">
    <property type="entry name" value="PTS_IIB_glc"/>
    <property type="match status" value="1"/>
</dbReference>
<feature type="transmembrane region" description="Helical" evidence="12">
    <location>
        <begin position="462"/>
        <end position="481"/>
    </location>
</feature>
<dbReference type="FunFam" id="3.30.1360.60:FF:000001">
    <property type="entry name" value="PTS system glucose-specific IIBC component PtsG"/>
    <property type="match status" value="1"/>
</dbReference>
<dbReference type="InterPro" id="IPR001996">
    <property type="entry name" value="PTS_IIB_1"/>
</dbReference>
<comment type="subcellular location">
    <subcellularLocation>
        <location evidence="1">Cell membrane</location>
        <topology evidence="1">Multi-pass membrane protein</topology>
    </subcellularLocation>
</comment>
<dbReference type="InterPro" id="IPR003352">
    <property type="entry name" value="PTS_EIIC"/>
</dbReference>
<dbReference type="GO" id="GO:0015771">
    <property type="term" value="P:trehalose transport"/>
    <property type="evidence" value="ECO:0007669"/>
    <property type="project" value="TreeGrafter"/>
</dbReference>
<dbReference type="Pfam" id="PF02378">
    <property type="entry name" value="PTS_EIIC"/>
    <property type="match status" value="1"/>
</dbReference>
<feature type="active site" description="Phosphocysteine intermediate; for EIIB activity" evidence="11">
    <location>
        <position position="107"/>
    </location>
</feature>
<keyword evidence="3" id="KW-1003">Cell membrane</keyword>
<dbReference type="SUPFAM" id="SSF55604">
    <property type="entry name" value="Glucose permease domain IIB"/>
    <property type="match status" value="1"/>
</dbReference>
<dbReference type="GO" id="GO:0008982">
    <property type="term" value="F:protein-N(PI)-phosphohistidine-sugar phosphotransferase activity"/>
    <property type="evidence" value="ECO:0007669"/>
    <property type="project" value="InterPro"/>
</dbReference>
<feature type="transmembrane region" description="Helical" evidence="12">
    <location>
        <begin position="378"/>
        <end position="397"/>
    </location>
</feature>
<proteinExistence type="predicted"/>
<name>A0AB35Y8D0_9FIRM</name>
<evidence type="ECO:0000256" key="12">
    <source>
        <dbReference type="SAM" id="Phobius"/>
    </source>
</evidence>
<feature type="transmembrane region" description="Helical" evidence="12">
    <location>
        <begin position="320"/>
        <end position="346"/>
    </location>
</feature>
<evidence type="ECO:0000313" key="16">
    <source>
        <dbReference type="Proteomes" id="UP001373196"/>
    </source>
</evidence>
<evidence type="ECO:0000256" key="10">
    <source>
        <dbReference type="ARBA" id="ARBA00023136"/>
    </source>
</evidence>
<feature type="transmembrane region" description="Helical" evidence="12">
    <location>
        <begin position="185"/>
        <end position="207"/>
    </location>
</feature>
<dbReference type="InterPro" id="IPR036878">
    <property type="entry name" value="Glu_permease_IIB"/>
</dbReference>
<keyword evidence="2" id="KW-0813">Transport</keyword>
<evidence type="ECO:0000256" key="9">
    <source>
        <dbReference type="ARBA" id="ARBA00022989"/>
    </source>
</evidence>
<evidence type="ECO:0000313" key="15">
    <source>
        <dbReference type="EMBL" id="MEJ5196887.1"/>
    </source>
</evidence>
<evidence type="ECO:0000256" key="3">
    <source>
        <dbReference type="ARBA" id="ARBA00022475"/>
    </source>
</evidence>
<feature type="domain" description="PTS EIIC type-1" evidence="14">
    <location>
        <begin position="188"/>
        <end position="538"/>
    </location>
</feature>
<keyword evidence="6" id="KW-0598">Phosphotransferase system</keyword>
<feature type="domain" description="PTS EIIB type-1" evidence="13">
    <location>
        <begin position="85"/>
        <end position="168"/>
    </location>
</feature>
<evidence type="ECO:0000256" key="8">
    <source>
        <dbReference type="ARBA" id="ARBA00022777"/>
    </source>
</evidence>
<dbReference type="RefSeq" id="WP_339396108.1">
    <property type="nucleotide sequence ID" value="NZ_JBBFGL010000014.1"/>
</dbReference>
<keyword evidence="7 12" id="KW-0812">Transmembrane</keyword>
<dbReference type="GO" id="GO:0090589">
    <property type="term" value="F:protein-phosphocysteine-trehalose phosphotransferase system transporter activity"/>
    <property type="evidence" value="ECO:0007669"/>
    <property type="project" value="TreeGrafter"/>
</dbReference>
<sequence length="545" mass="58804">MDREKFLEKLFPLIGGKENTSLCEFQDGVLYVTLKDAGLSDENAVAKLPDVASATLRRGRLTVTFGEPERKEEVPFMANKNTDYRALAAAIVEAVGGKENITSCVHCVTRLRFNLKDLKKSKSTEEIGSIPGTVGCVNQGGQLQVIIGQTVADVYAEVCSQAGLDTQTSLTENLDAEKKKWSPKVLFDVISSVFVPAVPAFAGAGIIKGLLTLFTTYGLMSNETGLYLVLNAIGDSVFYFLPFIIAYTAAKKFKTNEVLALVLAGLYMYPSILNNAGNSISVLGFPVTCVKYSSTVLPILCSVWIMSYIYKWMQKHTVEYLRVVVVPIVTLVVTGLLSICVIGPIGYNLGVYLGYAFKWLFDTAPWLGGLIDGGTRPLVIFTGMHMTLSTIMINNVNTLGYDMLGPVHAVATMASAGMCFGAFLRARKDSNKSTCFSAFISAFIGITEPSLYGVAMRFKRPLIALCIGGGVSGAFVAAMGAKAISFAMPSIVSLPVYSGSIPTMLIGFVISFVLTAVLTYMLGFDEGIEKDERAIQAEKKAVKLH</sequence>
<evidence type="ECO:0000259" key="13">
    <source>
        <dbReference type="PROSITE" id="PS51098"/>
    </source>
</evidence>
<dbReference type="InterPro" id="IPR050558">
    <property type="entry name" value="PTS_Sugar-Specific_Components"/>
</dbReference>
<reference evidence="15" key="1">
    <citation type="submission" date="2024-03" db="EMBL/GenBank/DDBJ databases">
        <authorList>
            <person name="Plomp N."/>
            <person name="Harmsen H.J."/>
        </authorList>
    </citation>
    <scope>NUCLEOTIDE SEQUENCE</scope>
    <source>
        <strain evidence="15">HTF-128</strain>
    </source>
</reference>
<dbReference type="PROSITE" id="PS51103">
    <property type="entry name" value="PTS_EIIC_TYPE_1"/>
    <property type="match status" value="1"/>
</dbReference>
<comment type="caution">
    <text evidence="15">The sequence shown here is derived from an EMBL/GenBank/DDBJ whole genome shotgun (WGS) entry which is preliminary data.</text>
</comment>
<feature type="transmembrane region" description="Helical" evidence="12">
    <location>
        <begin position="227"/>
        <end position="246"/>
    </location>
</feature>
<organism evidence="15 16">
    <name type="scientific">Faecalibacterium wellingii</name>
    <dbReference type="NCBI Taxonomy" id="2929491"/>
    <lineage>
        <taxon>Bacteria</taxon>
        <taxon>Bacillati</taxon>
        <taxon>Bacillota</taxon>
        <taxon>Clostridia</taxon>
        <taxon>Eubacteriales</taxon>
        <taxon>Oscillospiraceae</taxon>
        <taxon>Faecalibacterium</taxon>
    </lineage>
</organism>
<dbReference type="AlphaFoldDB" id="A0AB35Y8D0"/>
<dbReference type="PANTHER" id="PTHR30175:SF1">
    <property type="entry name" value="PTS SYSTEM ARBUTIN-, CELLOBIOSE-, AND SALICIN-SPECIFIC EIIBC COMPONENT-RELATED"/>
    <property type="match status" value="1"/>
</dbReference>